<dbReference type="InterPro" id="IPR051796">
    <property type="entry name" value="ISF_SsuE-like"/>
</dbReference>
<sequence length="254" mass="29176">MKYLAILGSHKRDGITGQYLDTVLDALPASAEKEIVFLRDYDIYPDTMHDKCPALDAIEAKMAACDVWVIAAPTYWSGLSGVMKYFFDCMRFRMVRMTKKMDTLPGQFKNKHYVSLTTCFTSSVENFVTGATDQTFVTIDRVMTSAGLIKKGEFVGTGTWQYHELRPKKIQECQRLAQKIAHADRKDDETLKRYILLFGMIAVTTLVTMGIQNIFLHLFSASVFWLAYISFVLIFFLLLAGLLHFFTFVRHRRR</sequence>
<reference evidence="5 6" key="1">
    <citation type="journal article" date="2019" name="Appl. Microbiol. Biotechnol.">
        <title>Uncovering carbohydrate metabolism through a genotype-phenotype association study of 56 lactic acid bacteria genomes.</title>
        <authorList>
            <person name="Buron-Moles G."/>
            <person name="Chailyan A."/>
            <person name="Dolejs I."/>
            <person name="Forster J."/>
            <person name="Miks M.H."/>
        </authorList>
    </citation>
    <scope>NUCLEOTIDE SEQUENCE [LARGE SCALE GENOMIC DNA]</scope>
    <source>
        <strain evidence="5 6">ATCC 700006</strain>
    </source>
</reference>
<dbReference type="SUPFAM" id="SSF52218">
    <property type="entry name" value="Flavoproteins"/>
    <property type="match status" value="1"/>
</dbReference>
<organism evidence="5 6">
    <name type="scientific">Leuconostoc fallax</name>
    <dbReference type="NCBI Taxonomy" id="1251"/>
    <lineage>
        <taxon>Bacteria</taxon>
        <taxon>Bacillati</taxon>
        <taxon>Bacillota</taxon>
        <taxon>Bacilli</taxon>
        <taxon>Lactobacillales</taxon>
        <taxon>Lactobacillaceae</taxon>
        <taxon>Leuconostoc</taxon>
    </lineage>
</organism>
<dbReference type="Gene3D" id="3.40.50.360">
    <property type="match status" value="1"/>
</dbReference>
<proteinExistence type="predicted"/>
<evidence type="ECO:0000259" key="4">
    <source>
        <dbReference type="Pfam" id="PF03358"/>
    </source>
</evidence>
<name>A0A4R5N8P6_9LACO</name>
<evidence type="ECO:0000256" key="1">
    <source>
        <dbReference type="ARBA" id="ARBA00022630"/>
    </source>
</evidence>
<accession>A0A4R5N8P6</accession>
<feature type="transmembrane region" description="Helical" evidence="3">
    <location>
        <begin position="225"/>
        <end position="249"/>
    </location>
</feature>
<evidence type="ECO:0000313" key="5">
    <source>
        <dbReference type="EMBL" id="TDG67990.1"/>
    </source>
</evidence>
<keyword evidence="3" id="KW-1133">Transmembrane helix</keyword>
<evidence type="ECO:0000256" key="2">
    <source>
        <dbReference type="ARBA" id="ARBA00022643"/>
    </source>
</evidence>
<dbReference type="Pfam" id="PF03358">
    <property type="entry name" value="FMN_red"/>
    <property type="match status" value="1"/>
</dbReference>
<dbReference type="InterPro" id="IPR005025">
    <property type="entry name" value="FMN_Rdtase-like_dom"/>
</dbReference>
<feature type="domain" description="NADPH-dependent FMN reductase-like" evidence="4">
    <location>
        <begin position="1"/>
        <end position="96"/>
    </location>
</feature>
<dbReference type="EMBL" id="PUFI01000014">
    <property type="protein sequence ID" value="TDG67990.1"/>
    <property type="molecule type" value="Genomic_DNA"/>
</dbReference>
<keyword evidence="1" id="KW-0285">Flavoprotein</keyword>
<keyword evidence="2" id="KW-0288">FMN</keyword>
<dbReference type="STRING" id="907931.GCA_000165675_01067"/>
<keyword evidence="3" id="KW-0812">Transmembrane</keyword>
<dbReference type="InterPro" id="IPR029039">
    <property type="entry name" value="Flavoprotein-like_sf"/>
</dbReference>
<dbReference type="RefSeq" id="WP_133264366.1">
    <property type="nucleotide sequence ID" value="NZ_PUFI01000014.1"/>
</dbReference>
<keyword evidence="3" id="KW-0472">Membrane</keyword>
<keyword evidence="6" id="KW-1185">Reference proteome</keyword>
<feature type="transmembrane region" description="Helical" evidence="3">
    <location>
        <begin position="194"/>
        <end position="219"/>
    </location>
</feature>
<dbReference type="PANTHER" id="PTHR43278">
    <property type="entry name" value="NAD(P)H-DEPENDENT FMN-CONTAINING OXIDOREDUCTASE YWQN-RELATED"/>
    <property type="match status" value="1"/>
</dbReference>
<dbReference type="Proteomes" id="UP000295681">
    <property type="component" value="Unassembled WGS sequence"/>
</dbReference>
<comment type="caution">
    <text evidence="5">The sequence shown here is derived from an EMBL/GenBank/DDBJ whole genome shotgun (WGS) entry which is preliminary data.</text>
</comment>
<dbReference type="AlphaFoldDB" id="A0A4R5N8P6"/>
<evidence type="ECO:0000313" key="6">
    <source>
        <dbReference type="Proteomes" id="UP000295681"/>
    </source>
</evidence>
<protein>
    <recommendedName>
        <fullName evidence="4">NADPH-dependent FMN reductase-like domain-containing protein</fullName>
    </recommendedName>
</protein>
<evidence type="ECO:0000256" key="3">
    <source>
        <dbReference type="SAM" id="Phobius"/>
    </source>
</evidence>
<feature type="transmembrane region" description="Helical" evidence="3">
    <location>
        <begin position="67"/>
        <end position="87"/>
    </location>
</feature>
<dbReference type="PANTHER" id="PTHR43278:SF1">
    <property type="entry name" value="IRON-SULFUR FLAVOPROTEIN MJ1083"/>
    <property type="match status" value="1"/>
</dbReference>
<gene>
    <name evidence="5" type="ORF">C5L23_000296</name>
</gene>
<dbReference type="GO" id="GO:0016491">
    <property type="term" value="F:oxidoreductase activity"/>
    <property type="evidence" value="ECO:0007669"/>
    <property type="project" value="InterPro"/>
</dbReference>